<reference evidence="1" key="1">
    <citation type="submission" date="2019-08" db="EMBL/GenBank/DDBJ databases">
        <title>Comparative genome analysis confer to the adaptation heavy metal polluted environment.</title>
        <authorList>
            <person name="Li Y."/>
        </authorList>
    </citation>
    <scope>NUCLEOTIDE SEQUENCE [LARGE SCALE GENOMIC DNA]</scope>
    <source>
        <strain evidence="1">P1</strain>
    </source>
</reference>
<protein>
    <submittedName>
        <fullName evidence="1">Uncharacterized protein</fullName>
    </submittedName>
</protein>
<organism evidence="1 2">
    <name type="scientific">Mucilaginibacter rubeus</name>
    <dbReference type="NCBI Taxonomy" id="2027860"/>
    <lineage>
        <taxon>Bacteria</taxon>
        <taxon>Pseudomonadati</taxon>
        <taxon>Bacteroidota</taxon>
        <taxon>Sphingobacteriia</taxon>
        <taxon>Sphingobacteriales</taxon>
        <taxon>Sphingobacteriaceae</taxon>
        <taxon>Mucilaginibacter</taxon>
    </lineage>
</organism>
<dbReference type="RefSeq" id="WP_112569155.1">
    <property type="nucleotide sequence ID" value="NZ_CP043450.1"/>
</dbReference>
<dbReference type="KEGG" id="mrub:DEO27_009170"/>
<sequence>MATLSEYGGIKPSIITYQPYTQTIETISGLLLLYPIVEQEYIRDGIIFHFFKKNFWGKKQLGYLKMEFIPGNHTDTSLKVDHDGNILPPYTDIVIGVEYGSEFKSVHWTDEHQIYNLESPAKQVLSLGFLFSNINVKIDAINKVRFEELEARVDFLSLNMTRLAFGEKRVDLLQRVKGMFNVFDKFLNRSDYQPIENEQQ</sequence>
<dbReference type="EMBL" id="CP043450">
    <property type="protein sequence ID" value="QEM10187.1"/>
    <property type="molecule type" value="Genomic_DNA"/>
</dbReference>
<name>A0A5C1HWG3_9SPHI</name>
<gene>
    <name evidence="1" type="ORF">DEO27_009170</name>
</gene>
<proteinExistence type="predicted"/>
<evidence type="ECO:0000313" key="1">
    <source>
        <dbReference type="EMBL" id="QEM10187.1"/>
    </source>
</evidence>
<evidence type="ECO:0000313" key="2">
    <source>
        <dbReference type="Proteomes" id="UP000251402"/>
    </source>
</evidence>
<accession>A0A5C1HWG3</accession>
<dbReference type="AlphaFoldDB" id="A0A5C1HWG3"/>
<dbReference type="Proteomes" id="UP000251402">
    <property type="component" value="Chromosome"/>
</dbReference>
<keyword evidence="2" id="KW-1185">Reference proteome</keyword>